<dbReference type="EMBL" id="LAZR01022515">
    <property type="protein sequence ID" value="KKL81615.1"/>
    <property type="molecule type" value="Genomic_DNA"/>
</dbReference>
<dbReference type="AlphaFoldDB" id="A0A0F9HIV8"/>
<proteinExistence type="predicted"/>
<evidence type="ECO:0008006" key="2">
    <source>
        <dbReference type="Google" id="ProtNLM"/>
    </source>
</evidence>
<name>A0A0F9HIV8_9ZZZZ</name>
<evidence type="ECO:0000313" key="1">
    <source>
        <dbReference type="EMBL" id="KKL81615.1"/>
    </source>
</evidence>
<reference evidence="1" key="1">
    <citation type="journal article" date="2015" name="Nature">
        <title>Complex archaea that bridge the gap between prokaryotes and eukaryotes.</title>
        <authorList>
            <person name="Spang A."/>
            <person name="Saw J.H."/>
            <person name="Jorgensen S.L."/>
            <person name="Zaremba-Niedzwiedzka K."/>
            <person name="Martijn J."/>
            <person name="Lind A.E."/>
            <person name="van Eijk R."/>
            <person name="Schleper C."/>
            <person name="Guy L."/>
            <person name="Ettema T.J."/>
        </authorList>
    </citation>
    <scope>NUCLEOTIDE SEQUENCE</scope>
</reference>
<gene>
    <name evidence="1" type="ORF">LCGC14_1993010</name>
</gene>
<comment type="caution">
    <text evidence="1">The sequence shown here is derived from an EMBL/GenBank/DDBJ whole genome shotgun (WGS) entry which is preliminary data.</text>
</comment>
<protein>
    <recommendedName>
        <fullName evidence="2">HTH iclR-type domain-containing protein</fullName>
    </recommendedName>
</protein>
<organism evidence="1">
    <name type="scientific">marine sediment metagenome</name>
    <dbReference type="NCBI Taxonomy" id="412755"/>
    <lineage>
        <taxon>unclassified sequences</taxon>
        <taxon>metagenomes</taxon>
        <taxon>ecological metagenomes</taxon>
    </lineage>
</organism>
<sequence>MINKKVLDQLRGVDIVIYILGVEGPLRFNRLKEEFNVPRSSLSRYLKDGSGKLSYLTKNENKWGLTSKG</sequence>
<accession>A0A0F9HIV8</accession>